<dbReference type="Proteomes" id="UP000728032">
    <property type="component" value="Unassembled WGS sequence"/>
</dbReference>
<name>A0A7R9MDH9_9ACAR</name>
<gene>
    <name evidence="1" type="ORF">ONB1V03_LOCUS14739</name>
</gene>
<dbReference type="AlphaFoldDB" id="A0A7R9MDH9"/>
<evidence type="ECO:0000313" key="1">
    <source>
        <dbReference type="EMBL" id="CAD7658114.1"/>
    </source>
</evidence>
<sequence>MQIFINSTIRCPKDTRCIDVNLPVLCSVSSIVGTASAPRVVLRHREIPSLLEPKPTLAT</sequence>
<evidence type="ECO:0000313" key="2">
    <source>
        <dbReference type="Proteomes" id="UP000728032"/>
    </source>
</evidence>
<dbReference type="EMBL" id="OC929171">
    <property type="protein sequence ID" value="CAD7658114.1"/>
    <property type="molecule type" value="Genomic_DNA"/>
</dbReference>
<dbReference type="EMBL" id="CAJPVJ010014346">
    <property type="protein sequence ID" value="CAG2175300.1"/>
    <property type="molecule type" value="Genomic_DNA"/>
</dbReference>
<organism evidence="1">
    <name type="scientific">Oppiella nova</name>
    <dbReference type="NCBI Taxonomy" id="334625"/>
    <lineage>
        <taxon>Eukaryota</taxon>
        <taxon>Metazoa</taxon>
        <taxon>Ecdysozoa</taxon>
        <taxon>Arthropoda</taxon>
        <taxon>Chelicerata</taxon>
        <taxon>Arachnida</taxon>
        <taxon>Acari</taxon>
        <taxon>Acariformes</taxon>
        <taxon>Sarcoptiformes</taxon>
        <taxon>Oribatida</taxon>
        <taxon>Brachypylina</taxon>
        <taxon>Oppioidea</taxon>
        <taxon>Oppiidae</taxon>
        <taxon>Oppiella</taxon>
    </lineage>
</organism>
<keyword evidence="2" id="KW-1185">Reference proteome</keyword>
<accession>A0A7R9MDH9</accession>
<reference evidence="1" key="1">
    <citation type="submission" date="2020-11" db="EMBL/GenBank/DDBJ databases">
        <authorList>
            <person name="Tran Van P."/>
        </authorList>
    </citation>
    <scope>NUCLEOTIDE SEQUENCE</scope>
</reference>
<proteinExistence type="predicted"/>
<protein>
    <submittedName>
        <fullName evidence="1">Uncharacterized protein</fullName>
    </submittedName>
</protein>